<evidence type="ECO:0000256" key="1">
    <source>
        <dbReference type="SAM" id="Phobius"/>
    </source>
</evidence>
<keyword evidence="3" id="KW-1185">Reference proteome</keyword>
<sequence>MLLDRVEGERRMRSIDKSLNLLLLGAGATVYINHFATMQSTSLYPSHTTLVAGLHEVFHVSNGTFISGAFLTVFGASSFISW</sequence>
<dbReference type="OrthoDB" id="2657527at2759"/>
<dbReference type="EMBL" id="LVVM01004353">
    <property type="protein sequence ID" value="OJA13123.1"/>
    <property type="molecule type" value="Genomic_DNA"/>
</dbReference>
<proteinExistence type="predicted"/>
<keyword evidence="1" id="KW-1133">Transmembrane helix</keyword>
<feature type="transmembrane region" description="Helical" evidence="1">
    <location>
        <begin position="57"/>
        <end position="80"/>
    </location>
</feature>
<dbReference type="Proteomes" id="UP000183567">
    <property type="component" value="Unassembled WGS sequence"/>
</dbReference>
<keyword evidence="1" id="KW-0812">Transmembrane</keyword>
<keyword evidence="1" id="KW-0472">Membrane</keyword>
<evidence type="ECO:0000313" key="2">
    <source>
        <dbReference type="EMBL" id="OJA13123.1"/>
    </source>
</evidence>
<name>A0A1J8PZF0_9AGAM</name>
<comment type="caution">
    <text evidence="2">The sequence shown here is derived from an EMBL/GenBank/DDBJ whole genome shotgun (WGS) entry which is preliminary data.</text>
</comment>
<accession>A0A1J8PZF0</accession>
<evidence type="ECO:0000313" key="3">
    <source>
        <dbReference type="Proteomes" id="UP000183567"/>
    </source>
</evidence>
<reference evidence="2 3" key="1">
    <citation type="submission" date="2016-03" db="EMBL/GenBank/DDBJ databases">
        <title>Comparative genomics of the ectomycorrhizal sister species Rhizopogon vinicolor and Rhizopogon vesiculosus (Basidiomycota: Boletales) reveals a divergence of the mating type B locus.</title>
        <authorList>
            <person name="Mujic A.B."/>
            <person name="Kuo A."/>
            <person name="Tritt A."/>
            <person name="Lipzen A."/>
            <person name="Chen C."/>
            <person name="Johnson J."/>
            <person name="Sharma A."/>
            <person name="Barry K."/>
            <person name="Grigoriev I.V."/>
            <person name="Spatafora J.W."/>
        </authorList>
    </citation>
    <scope>NUCLEOTIDE SEQUENCE [LARGE SCALE GENOMIC DNA]</scope>
    <source>
        <strain evidence="2 3">AM-OR11-056</strain>
    </source>
</reference>
<dbReference type="AlphaFoldDB" id="A0A1J8PZF0"/>
<organism evidence="2 3">
    <name type="scientific">Rhizopogon vesiculosus</name>
    <dbReference type="NCBI Taxonomy" id="180088"/>
    <lineage>
        <taxon>Eukaryota</taxon>
        <taxon>Fungi</taxon>
        <taxon>Dikarya</taxon>
        <taxon>Basidiomycota</taxon>
        <taxon>Agaricomycotina</taxon>
        <taxon>Agaricomycetes</taxon>
        <taxon>Agaricomycetidae</taxon>
        <taxon>Boletales</taxon>
        <taxon>Suillineae</taxon>
        <taxon>Rhizopogonaceae</taxon>
        <taxon>Rhizopogon</taxon>
    </lineage>
</organism>
<feature type="non-terminal residue" evidence="2">
    <location>
        <position position="82"/>
    </location>
</feature>
<gene>
    <name evidence="2" type="ORF">AZE42_07521</name>
</gene>
<protein>
    <submittedName>
        <fullName evidence="2">Uncharacterized protein</fullName>
    </submittedName>
</protein>
<feature type="transmembrane region" description="Helical" evidence="1">
    <location>
        <begin position="21"/>
        <end position="37"/>
    </location>
</feature>